<dbReference type="InterPro" id="IPR011990">
    <property type="entry name" value="TPR-like_helical_dom_sf"/>
</dbReference>
<dbReference type="EC" id="4.6.1.1" evidence="5"/>
<dbReference type="PROSITE" id="PS50125">
    <property type="entry name" value="GUANYLATE_CYCLASE_2"/>
    <property type="match status" value="1"/>
</dbReference>
<dbReference type="Proteomes" id="UP000193200">
    <property type="component" value="Unassembled WGS sequence"/>
</dbReference>
<name>A0A1Y5TYI6_9PROT</name>
<evidence type="ECO:0000313" key="5">
    <source>
        <dbReference type="EMBL" id="SLN71292.1"/>
    </source>
</evidence>
<evidence type="ECO:0000256" key="1">
    <source>
        <dbReference type="ARBA" id="ARBA00022741"/>
    </source>
</evidence>
<dbReference type="EMBL" id="FWFR01000003">
    <property type="protein sequence ID" value="SLN71292.1"/>
    <property type="molecule type" value="Genomic_DNA"/>
</dbReference>
<reference evidence="5 6" key="1">
    <citation type="submission" date="2017-03" db="EMBL/GenBank/DDBJ databases">
        <authorList>
            <person name="Afonso C.L."/>
            <person name="Miller P.J."/>
            <person name="Scott M.A."/>
            <person name="Spackman E."/>
            <person name="Goraichik I."/>
            <person name="Dimitrov K.M."/>
            <person name="Suarez D.L."/>
            <person name="Swayne D.E."/>
        </authorList>
    </citation>
    <scope>NUCLEOTIDE SEQUENCE [LARGE SCALE GENOMIC DNA]</scope>
    <source>
        <strain evidence="5 6">CECT 7691</strain>
    </source>
</reference>
<dbReference type="SMART" id="SM00454">
    <property type="entry name" value="SAM"/>
    <property type="match status" value="1"/>
</dbReference>
<dbReference type="GO" id="GO:0005524">
    <property type="term" value="F:ATP binding"/>
    <property type="evidence" value="ECO:0007669"/>
    <property type="project" value="UniProtKB-KW"/>
</dbReference>
<dbReference type="InterPro" id="IPR013761">
    <property type="entry name" value="SAM/pointed_sf"/>
</dbReference>
<organism evidence="5 6">
    <name type="scientific">Oceanibacterium hippocampi</name>
    <dbReference type="NCBI Taxonomy" id="745714"/>
    <lineage>
        <taxon>Bacteria</taxon>
        <taxon>Pseudomonadati</taxon>
        <taxon>Pseudomonadota</taxon>
        <taxon>Alphaproteobacteria</taxon>
        <taxon>Sneathiellales</taxon>
        <taxon>Sneathiellaceae</taxon>
        <taxon>Oceanibacterium</taxon>
    </lineage>
</organism>
<dbReference type="Pfam" id="PF13191">
    <property type="entry name" value="AAA_16"/>
    <property type="match status" value="1"/>
</dbReference>
<evidence type="ECO:0000259" key="3">
    <source>
        <dbReference type="PROSITE" id="PS50105"/>
    </source>
</evidence>
<evidence type="ECO:0000313" key="6">
    <source>
        <dbReference type="Proteomes" id="UP000193200"/>
    </source>
</evidence>
<keyword evidence="2" id="KW-0067">ATP-binding</keyword>
<gene>
    <name evidence="5" type="primary">cyaB</name>
    <name evidence="5" type="ORF">OCH7691_03361</name>
</gene>
<proteinExistence type="predicted"/>
<dbReference type="InterPro" id="IPR001054">
    <property type="entry name" value="A/G_cyclase"/>
</dbReference>
<dbReference type="Pfam" id="PF00536">
    <property type="entry name" value="SAM_1"/>
    <property type="match status" value="1"/>
</dbReference>
<sequence length="1098" mass="119021">MNVGNWLAGLGLEQYAEAFAANGVDLDLLPELTNEDLKDLGVVRLMDRKTILKAIASLSESDDKFADGPTAPAIGAGERRQVTVLFADIAGYTRLSSELGAEKTHALLNRYFEVVDGIVADYGGSIDKHMGDNVMAVFGAPTAHDDDPLRAVRVALDIHERMATLSNEVGRPLQAHIGLASGQVVASGTGSDAYREYTVTGDSVNLASRLQERAEAGETLISDALRQAVAGHVECDSLGDVAVRGIEKPVRVWRVVLLRGIGDTSARIAFVGRGAELAQFTAIVENCRASGNGQAIVVRGEAGIGKSRLVEEFTRVAAEQGFATHRGLVLDFGVGKGQDAIRSIVRSILRIPPGGSEAALREAAEAAVADRLLASGQRVFLNDLLYLPQPVDVRATYDAMDNATRIEGKRKLVADLLRRASADAPVTVIVEDVHWAAPLMLTYLARMAATVTECPAVLVMTSRIEGDPLDEEWRGQTGGCPLVTIDLGPLRRNDALIFANSFFDTSTQLALSCVERAEGNPLFLEQLLRNAEEESGGDDVPASIQSLVLARMDRLSPADKEALQAASVLGQRFSLDALRHLTESPSYRCDQLLARHLFKPEREGYLFAHALVQEGVYASLLTSRRVALHRAAAAWYGQQDPALRAEHLDRAGDKAAAAAYLEAARTRIAALHFETALSLTGRGIELVDDAATRFELMCLRGDSLRNVGSTEESIAAFESARDSAEDDVQRCRAWVGMAKGLRVADRQEAALEALDKAEAAATEHGLLSERGLIHYLRGNVYFPLGNIDGCLEEHEKAVGFAREVGSTKGEALALGGLGDAYYLRGYMRTAFEQFGACVKLCREHGYRRIEVANRHMVGWTRIYLMEFPEALEDALESVEMAAEVRHRRAELLGLMLAGRVELELGRFGEAREYLRRALDLARTLSAGNFEAQSLVLLARLGAAEGQMSEARDFARRAVAVVRKVGMTFIGPTVLAVGAALTDDPAERRQAMAEAESILDAGCVAHNHFWFGQSAVEQALVLGEWDEAERYATRLEAYTRAQPLPWPDFTVARGRALAAWGRGGRGPELVATIERLRDEAMKGRLMPAVTALDEVLKAA</sequence>
<dbReference type="Gene3D" id="3.30.70.1230">
    <property type="entry name" value="Nucleotide cyclase"/>
    <property type="match status" value="1"/>
</dbReference>
<keyword evidence="5" id="KW-0456">Lyase</keyword>
<dbReference type="GO" id="GO:0005737">
    <property type="term" value="C:cytoplasm"/>
    <property type="evidence" value="ECO:0007669"/>
    <property type="project" value="TreeGrafter"/>
</dbReference>
<dbReference type="RefSeq" id="WP_085884711.1">
    <property type="nucleotide sequence ID" value="NZ_FWFR01000003.1"/>
</dbReference>
<keyword evidence="6" id="KW-1185">Reference proteome</keyword>
<dbReference type="Gene3D" id="1.25.40.10">
    <property type="entry name" value="Tetratricopeptide repeat domain"/>
    <property type="match status" value="1"/>
</dbReference>
<feature type="domain" description="SAM" evidence="3">
    <location>
        <begin position="1"/>
        <end position="61"/>
    </location>
</feature>
<dbReference type="Pfam" id="PF00211">
    <property type="entry name" value="Guanylate_cyc"/>
    <property type="match status" value="1"/>
</dbReference>
<dbReference type="SUPFAM" id="SSF48452">
    <property type="entry name" value="TPR-like"/>
    <property type="match status" value="2"/>
</dbReference>
<dbReference type="GO" id="GO:0009190">
    <property type="term" value="P:cyclic nucleotide biosynthetic process"/>
    <property type="evidence" value="ECO:0007669"/>
    <property type="project" value="InterPro"/>
</dbReference>
<dbReference type="Gene3D" id="1.10.150.50">
    <property type="entry name" value="Transcription Factor, Ets-1"/>
    <property type="match status" value="1"/>
</dbReference>
<dbReference type="InterPro" id="IPR001660">
    <property type="entry name" value="SAM"/>
</dbReference>
<keyword evidence="1" id="KW-0547">Nucleotide-binding</keyword>
<dbReference type="InterPro" id="IPR029787">
    <property type="entry name" value="Nucleotide_cyclase"/>
</dbReference>
<dbReference type="PANTHER" id="PTHR16305">
    <property type="entry name" value="TESTICULAR SOLUBLE ADENYLYL CYCLASE"/>
    <property type="match status" value="1"/>
</dbReference>
<dbReference type="SUPFAM" id="SSF47769">
    <property type="entry name" value="SAM/Pointed domain"/>
    <property type="match status" value="1"/>
</dbReference>
<accession>A0A1Y5TYI6</accession>
<dbReference type="SUPFAM" id="SSF52540">
    <property type="entry name" value="P-loop containing nucleoside triphosphate hydrolases"/>
    <property type="match status" value="1"/>
</dbReference>
<dbReference type="CDD" id="cd09487">
    <property type="entry name" value="SAM_superfamily"/>
    <property type="match status" value="1"/>
</dbReference>
<dbReference type="PROSITE" id="PS50105">
    <property type="entry name" value="SAM_DOMAIN"/>
    <property type="match status" value="1"/>
</dbReference>
<dbReference type="SMART" id="SM00044">
    <property type="entry name" value="CYCc"/>
    <property type="match status" value="1"/>
</dbReference>
<dbReference type="GO" id="GO:0004016">
    <property type="term" value="F:adenylate cyclase activity"/>
    <property type="evidence" value="ECO:0007669"/>
    <property type="project" value="UniProtKB-EC"/>
</dbReference>
<evidence type="ECO:0000259" key="4">
    <source>
        <dbReference type="PROSITE" id="PS50125"/>
    </source>
</evidence>
<dbReference type="OrthoDB" id="9785312at2"/>
<dbReference type="SUPFAM" id="SSF55073">
    <property type="entry name" value="Nucleotide cyclase"/>
    <property type="match status" value="1"/>
</dbReference>
<evidence type="ECO:0000256" key="2">
    <source>
        <dbReference type="ARBA" id="ARBA00022840"/>
    </source>
</evidence>
<protein>
    <submittedName>
        <fullName evidence="5">Adenylate cyclase 2</fullName>
        <ecNumber evidence="5">4.6.1.1</ecNumber>
    </submittedName>
</protein>
<dbReference type="GO" id="GO:0035556">
    <property type="term" value="P:intracellular signal transduction"/>
    <property type="evidence" value="ECO:0007669"/>
    <property type="project" value="InterPro"/>
</dbReference>
<dbReference type="Pfam" id="PF13424">
    <property type="entry name" value="TPR_12"/>
    <property type="match status" value="1"/>
</dbReference>
<feature type="domain" description="Guanylate cyclase" evidence="4">
    <location>
        <begin position="83"/>
        <end position="211"/>
    </location>
</feature>
<dbReference type="InterPro" id="IPR019734">
    <property type="entry name" value="TPR_rpt"/>
</dbReference>
<dbReference type="InterPro" id="IPR027417">
    <property type="entry name" value="P-loop_NTPase"/>
</dbReference>
<dbReference type="SMART" id="SM00028">
    <property type="entry name" value="TPR"/>
    <property type="match status" value="6"/>
</dbReference>
<dbReference type="InParanoid" id="A0A1Y5TYI6"/>
<dbReference type="CDD" id="cd07302">
    <property type="entry name" value="CHD"/>
    <property type="match status" value="1"/>
</dbReference>
<dbReference type="PANTHER" id="PTHR16305:SF28">
    <property type="entry name" value="GUANYLATE CYCLASE DOMAIN-CONTAINING PROTEIN"/>
    <property type="match status" value="1"/>
</dbReference>
<dbReference type="InterPro" id="IPR041664">
    <property type="entry name" value="AAA_16"/>
</dbReference>
<dbReference type="AlphaFoldDB" id="A0A1Y5TYI6"/>